<comment type="caution">
    <text evidence="2">The sequence shown here is derived from an EMBL/GenBank/DDBJ whole genome shotgun (WGS) entry which is preliminary data.</text>
</comment>
<dbReference type="Proteomes" id="UP001530400">
    <property type="component" value="Unassembled WGS sequence"/>
</dbReference>
<reference evidence="2 3" key="1">
    <citation type="submission" date="2024-10" db="EMBL/GenBank/DDBJ databases">
        <title>Updated reference genomes for cyclostephanoid diatoms.</title>
        <authorList>
            <person name="Roberts W.R."/>
            <person name="Alverson A.J."/>
        </authorList>
    </citation>
    <scope>NUCLEOTIDE SEQUENCE [LARGE SCALE GENOMIC DNA]</scope>
    <source>
        <strain evidence="2 3">AJA010-31</strain>
    </source>
</reference>
<evidence type="ECO:0000313" key="3">
    <source>
        <dbReference type="Proteomes" id="UP001530400"/>
    </source>
</evidence>
<dbReference type="EMBL" id="JALLPJ020001371">
    <property type="protein sequence ID" value="KAL3767260.1"/>
    <property type="molecule type" value="Genomic_DNA"/>
</dbReference>
<evidence type="ECO:0000313" key="2">
    <source>
        <dbReference type="EMBL" id="KAL3767260.1"/>
    </source>
</evidence>
<evidence type="ECO:0000256" key="1">
    <source>
        <dbReference type="SAM" id="MobiDB-lite"/>
    </source>
</evidence>
<name>A0ABD3MTI4_9STRA</name>
<feature type="compositionally biased region" description="Basic residues" evidence="1">
    <location>
        <begin position="379"/>
        <end position="390"/>
    </location>
</feature>
<protein>
    <recommendedName>
        <fullName evidence="4">Ribosome biogenesis protein NOP53</fullName>
    </recommendedName>
</protein>
<feature type="region of interest" description="Disordered" evidence="1">
    <location>
        <begin position="353"/>
        <end position="415"/>
    </location>
</feature>
<feature type="region of interest" description="Disordered" evidence="1">
    <location>
        <begin position="112"/>
        <end position="147"/>
    </location>
</feature>
<dbReference type="AlphaFoldDB" id="A0ABD3MTI4"/>
<sequence>MKVNVAARSLNKYFSTRRLTTTMTNPRPLPLAIAKQGISLPTSPAYPPAKSVAATAAAAAAAAAARPASYTYPAMPTNPNCMHGCELRFKLQAQADEKALSLKEARVDGYSAAAVAPAAPKPKTQPRAQPPKRAAKPEERSNAAIRNARWRLKKKTQDAKLKDMFLEKRAALELPPLNLERPRLDLKGTKRKTYLPPPEILARMTNQELKEWRAVQRRKRKSEMQKRNRDEKRALMNKIKEVLPELVQKAEEREVAGLLIGLGDRKDGGGAAAMGGGGSQVQETVVQGKLGVNSSAAPFASVSSSNIEEPRIVNGSKPVVSGVGCIHKMSGQVVDDLQVSKLLLGLGRGEVGRDTKIASGPSKTKASDPREKSKEVKKVTVKKAAKKQAKKQSVGSQVKTPKVTKSVRTKSQASSTGKSAEVTCLDCKIEHADDTSDMANSACSVDNKCDSPHSPRSMIESTSVCELPYSRHDVVSLDSYSCGSGKSGPESLASSESCIDSDEKLDSPRLLHCHTTIKTSKGYLVPHYGSLGD</sequence>
<organism evidence="2 3">
    <name type="scientific">Cyclotella atomus</name>
    <dbReference type="NCBI Taxonomy" id="382360"/>
    <lineage>
        <taxon>Eukaryota</taxon>
        <taxon>Sar</taxon>
        <taxon>Stramenopiles</taxon>
        <taxon>Ochrophyta</taxon>
        <taxon>Bacillariophyta</taxon>
        <taxon>Coscinodiscophyceae</taxon>
        <taxon>Thalassiosirophycidae</taxon>
        <taxon>Stephanodiscales</taxon>
        <taxon>Stephanodiscaceae</taxon>
        <taxon>Cyclotella</taxon>
    </lineage>
</organism>
<keyword evidence="3" id="KW-1185">Reference proteome</keyword>
<proteinExistence type="predicted"/>
<evidence type="ECO:0008006" key="4">
    <source>
        <dbReference type="Google" id="ProtNLM"/>
    </source>
</evidence>
<accession>A0ABD3MTI4</accession>
<gene>
    <name evidence="2" type="ORF">ACHAWO_003944</name>
</gene>
<feature type="compositionally biased region" description="Low complexity" evidence="1">
    <location>
        <begin position="112"/>
        <end position="127"/>
    </location>
</feature>
<feature type="compositionally biased region" description="Basic and acidic residues" evidence="1">
    <location>
        <begin position="365"/>
        <end position="378"/>
    </location>
</feature>